<reference evidence="2 3" key="1">
    <citation type="submission" date="2017-07" db="EMBL/GenBank/DDBJ databases">
        <title>Phylogenetic study on the rhizospheric bacterium Ochrobactrum sp. A44.</title>
        <authorList>
            <person name="Krzyzanowska D.M."/>
            <person name="Ossowicki A."/>
            <person name="Rajewska M."/>
            <person name="Maciag T."/>
            <person name="Kaczynski Z."/>
            <person name="Czerwicka M."/>
            <person name="Jafra S."/>
        </authorList>
    </citation>
    <scope>NUCLEOTIDE SEQUENCE [LARGE SCALE GENOMIC DNA]</scope>
    <source>
        <strain evidence="2 3">CCUG 30717</strain>
    </source>
</reference>
<organism evidence="2 3">
    <name type="scientific">Brucella pseudogrignonensis</name>
    <dbReference type="NCBI Taxonomy" id="419475"/>
    <lineage>
        <taxon>Bacteria</taxon>
        <taxon>Pseudomonadati</taxon>
        <taxon>Pseudomonadota</taxon>
        <taxon>Alphaproteobacteria</taxon>
        <taxon>Hyphomicrobiales</taxon>
        <taxon>Brucellaceae</taxon>
        <taxon>Brucella/Ochrobactrum group</taxon>
        <taxon>Brucella</taxon>
    </lineage>
</organism>
<dbReference type="EMBL" id="PKQI01000003">
    <property type="protein sequence ID" value="NNV22631.1"/>
    <property type="molecule type" value="Genomic_DNA"/>
</dbReference>
<evidence type="ECO:0000313" key="1">
    <source>
        <dbReference type="EMBL" id="NNV22631.1"/>
    </source>
</evidence>
<accession>A0A256GSA0</accession>
<dbReference type="Proteomes" id="UP000526233">
    <property type="component" value="Unassembled WGS sequence"/>
</dbReference>
<dbReference type="AlphaFoldDB" id="A0A256GSA0"/>
<dbReference type="Proteomes" id="UP000216188">
    <property type="component" value="Unassembled WGS sequence"/>
</dbReference>
<gene>
    <name evidence="2" type="ORF">CEV34_0634</name>
    <name evidence="1" type="ORF">EHE22_19655</name>
</gene>
<keyword evidence="3" id="KW-1185">Reference proteome</keyword>
<proteinExistence type="predicted"/>
<evidence type="ECO:0000313" key="4">
    <source>
        <dbReference type="Proteomes" id="UP000526233"/>
    </source>
</evidence>
<protein>
    <submittedName>
        <fullName evidence="2">Uncharacterized protein</fullName>
    </submittedName>
</protein>
<sequence length="198" mass="21533">MNTPYFEIVTYKVNDIASADKERENAREQICALPGFISWVPFSGITHAGDRVDLVSWSTLDDALAAASLVGTAPEFAAFRETLKEMVSIGHYQAQAEPQQPVTSGNGIELGRFRLKAGVDEQAMRDAYTAMVSNHLSHQSGWLAQHLVKLADGTFVDLAFADNQTTATEICASWQGNADCDAFLSLIDPVSMEFGTIV</sequence>
<reference evidence="1 4" key="2">
    <citation type="submission" date="2018-11" db="EMBL/GenBank/DDBJ databases">
        <title>Genome sequencing and analysis.</title>
        <authorList>
            <person name="Huang Y.-T."/>
        </authorList>
    </citation>
    <scope>NUCLEOTIDE SEQUENCE [LARGE SCALE GENOMIC DNA]</scope>
    <source>
        <strain evidence="1 4">SHIN</strain>
    </source>
</reference>
<dbReference type="STRING" id="419475.A8A54_07540"/>
<dbReference type="EMBL" id="NNRM01000006">
    <property type="protein sequence ID" value="OYR30002.1"/>
    <property type="molecule type" value="Genomic_DNA"/>
</dbReference>
<evidence type="ECO:0000313" key="3">
    <source>
        <dbReference type="Proteomes" id="UP000216188"/>
    </source>
</evidence>
<name>A0A256GSA0_9HYPH</name>
<evidence type="ECO:0000313" key="2">
    <source>
        <dbReference type="EMBL" id="OYR30002.1"/>
    </source>
</evidence>
<comment type="caution">
    <text evidence="2">The sequence shown here is derived from an EMBL/GenBank/DDBJ whole genome shotgun (WGS) entry which is preliminary data.</text>
</comment>
<dbReference type="RefSeq" id="WP_039860037.1">
    <property type="nucleotide sequence ID" value="NZ_CAXURC020000001.1"/>
</dbReference>